<evidence type="ECO:0000259" key="6">
    <source>
        <dbReference type="PROSITE" id="PS50893"/>
    </source>
</evidence>
<keyword evidence="2" id="KW-0813">Transport</keyword>
<comment type="similarity">
    <text evidence="5">Belongs to the ABC transporter superfamily. Drug exporter-1 (DrugE1) (TC 3.A.1.105) family.</text>
</comment>
<dbReference type="EMBL" id="FOAZ01000033">
    <property type="protein sequence ID" value="SEM54823.1"/>
    <property type="molecule type" value="Genomic_DNA"/>
</dbReference>
<keyword evidence="3" id="KW-0547">Nucleotide-binding</keyword>
<dbReference type="RefSeq" id="WP_042449982.1">
    <property type="nucleotide sequence ID" value="NZ_BBPN01000017.1"/>
</dbReference>
<dbReference type="SUPFAM" id="SSF52540">
    <property type="entry name" value="P-loop containing nucleoside triphosphate hydrolases"/>
    <property type="match status" value="1"/>
</dbReference>
<gene>
    <name evidence="7" type="ORF">SAMN05414137_13355</name>
</gene>
<proteinExistence type="inferred from homology"/>
<accession>A0A1H7Z9C2</accession>
<dbReference type="InterPro" id="IPR003439">
    <property type="entry name" value="ABC_transporter-like_ATP-bd"/>
</dbReference>
<organism evidence="7 8">
    <name type="scientific">Streptacidiphilus jiangxiensis</name>
    <dbReference type="NCBI Taxonomy" id="235985"/>
    <lineage>
        <taxon>Bacteria</taxon>
        <taxon>Bacillati</taxon>
        <taxon>Actinomycetota</taxon>
        <taxon>Actinomycetes</taxon>
        <taxon>Kitasatosporales</taxon>
        <taxon>Streptomycetaceae</taxon>
        <taxon>Streptacidiphilus</taxon>
    </lineage>
</organism>
<dbReference type="InterPro" id="IPR003593">
    <property type="entry name" value="AAA+_ATPase"/>
</dbReference>
<evidence type="ECO:0000256" key="3">
    <source>
        <dbReference type="ARBA" id="ARBA00022741"/>
    </source>
</evidence>
<dbReference type="GO" id="GO:0005886">
    <property type="term" value="C:plasma membrane"/>
    <property type="evidence" value="ECO:0007669"/>
    <property type="project" value="UniProtKB-SubCell"/>
</dbReference>
<dbReference type="GO" id="GO:0043215">
    <property type="term" value="P:daunorubicin transport"/>
    <property type="evidence" value="ECO:0007669"/>
    <property type="project" value="InterPro"/>
</dbReference>
<sequence>MNSETRTAPLSAVPDQAVGAAAVHAVDLVKTYRPKGRGKARPEGVRALDGLSISVEPGIVFGLLGPNGAGKSTTVKILTTLAAADSGSAAVAGFDVRREPDKVRRAIGVVAQKSGADPVATGRDNLVLQGRLYGMRGAELTRRVDALLERFDLADAAGRQVKTYSGGMLRRLDVAIGLVHRPQVLFLDEPTTGLDPEARTAMWEEIERLAGAEGLTILLTTHYLEEADKLATRLAIVDRGRVVVQGTPDELKGELRGDALAVELSADAADELPVIGALGSVDGVRDITLHGRRVAARADDGAAAVPAVLAALDRIGLGVAAVTVARPSLDDVYLRYAGRSFSAAESTSVLEGAGR</sequence>
<evidence type="ECO:0000313" key="8">
    <source>
        <dbReference type="Proteomes" id="UP000183015"/>
    </source>
</evidence>
<dbReference type="Proteomes" id="UP000183015">
    <property type="component" value="Unassembled WGS sequence"/>
</dbReference>
<dbReference type="SMART" id="SM00382">
    <property type="entry name" value="AAA"/>
    <property type="match status" value="1"/>
</dbReference>
<comment type="subcellular location">
    <subcellularLocation>
        <location evidence="1">Cell membrane</location>
        <topology evidence="1">Peripheral membrane protein</topology>
        <orientation evidence="1">Cytoplasmic side</orientation>
    </subcellularLocation>
</comment>
<dbReference type="Pfam" id="PF13732">
    <property type="entry name" value="DrrA1-3_C"/>
    <property type="match status" value="1"/>
</dbReference>
<evidence type="ECO:0000256" key="1">
    <source>
        <dbReference type="ARBA" id="ARBA00004413"/>
    </source>
</evidence>
<dbReference type="InterPro" id="IPR005894">
    <property type="entry name" value="DrrA"/>
</dbReference>
<protein>
    <submittedName>
        <fullName evidence="7">ABC-2 type transport system ATP-binding protein</fullName>
    </submittedName>
</protein>
<dbReference type="Pfam" id="PF00005">
    <property type="entry name" value="ABC_tran"/>
    <property type="match status" value="1"/>
</dbReference>
<dbReference type="Gene3D" id="3.40.50.300">
    <property type="entry name" value="P-loop containing nucleotide triphosphate hydrolases"/>
    <property type="match status" value="1"/>
</dbReference>
<dbReference type="InterPro" id="IPR027417">
    <property type="entry name" value="P-loop_NTPase"/>
</dbReference>
<reference evidence="8" key="1">
    <citation type="submission" date="2016-10" db="EMBL/GenBank/DDBJ databases">
        <authorList>
            <person name="Varghese N."/>
        </authorList>
    </citation>
    <scope>NUCLEOTIDE SEQUENCE [LARGE SCALE GENOMIC DNA]</scope>
    <source>
        <strain evidence="8">DSM 45096 / BCRC 16803 / CGMCC 4.1857 / CIP 109030 / JCM 12277 / KCTC 19219 / NBRC 100920 / 33214</strain>
    </source>
</reference>
<dbReference type="NCBIfam" id="TIGR01188">
    <property type="entry name" value="drrA"/>
    <property type="match status" value="1"/>
</dbReference>
<evidence type="ECO:0000256" key="5">
    <source>
        <dbReference type="ARBA" id="ARBA00049985"/>
    </source>
</evidence>
<dbReference type="STRING" id="235985.SAMN05414137_13355"/>
<dbReference type="PANTHER" id="PTHR43582:SF5">
    <property type="entry name" value="ABC TRANSPORTER"/>
    <property type="match status" value="1"/>
</dbReference>
<dbReference type="OrthoDB" id="9804819at2"/>
<dbReference type="PANTHER" id="PTHR43582">
    <property type="entry name" value="LINEARMYCIN RESISTANCE ATP-BINDING PROTEIN LNRL"/>
    <property type="match status" value="1"/>
</dbReference>
<evidence type="ECO:0000313" key="7">
    <source>
        <dbReference type="EMBL" id="SEM54823.1"/>
    </source>
</evidence>
<evidence type="ECO:0000256" key="4">
    <source>
        <dbReference type="ARBA" id="ARBA00022840"/>
    </source>
</evidence>
<evidence type="ECO:0000256" key="2">
    <source>
        <dbReference type="ARBA" id="ARBA00022448"/>
    </source>
</evidence>
<dbReference type="InterPro" id="IPR017871">
    <property type="entry name" value="ABC_transporter-like_CS"/>
</dbReference>
<dbReference type="GO" id="GO:0005524">
    <property type="term" value="F:ATP binding"/>
    <property type="evidence" value="ECO:0007669"/>
    <property type="project" value="UniProtKB-KW"/>
</dbReference>
<feature type="domain" description="ABC transporter" evidence="6">
    <location>
        <begin position="23"/>
        <end position="264"/>
    </location>
</feature>
<name>A0A1H7Z9C2_STRJI</name>
<keyword evidence="4 7" id="KW-0067">ATP-binding</keyword>
<dbReference type="PROSITE" id="PS50893">
    <property type="entry name" value="ABC_TRANSPORTER_2"/>
    <property type="match status" value="1"/>
</dbReference>
<dbReference type="AlphaFoldDB" id="A0A1H7Z9C2"/>
<dbReference type="GO" id="GO:1900753">
    <property type="term" value="P:doxorubicin transport"/>
    <property type="evidence" value="ECO:0007669"/>
    <property type="project" value="InterPro"/>
</dbReference>
<dbReference type="PROSITE" id="PS00211">
    <property type="entry name" value="ABC_TRANSPORTER_1"/>
    <property type="match status" value="1"/>
</dbReference>
<dbReference type="GO" id="GO:0016887">
    <property type="term" value="F:ATP hydrolysis activity"/>
    <property type="evidence" value="ECO:0007669"/>
    <property type="project" value="InterPro"/>
</dbReference>
<keyword evidence="8" id="KW-1185">Reference proteome</keyword>
<dbReference type="eggNOG" id="COG1131">
    <property type="taxonomic scope" value="Bacteria"/>
</dbReference>
<dbReference type="InterPro" id="IPR025302">
    <property type="entry name" value="DrrA1/2-like_C"/>
</dbReference>